<protein>
    <submittedName>
        <fullName evidence="2">Uncharacterized protein</fullName>
    </submittedName>
</protein>
<evidence type="ECO:0000256" key="1">
    <source>
        <dbReference type="SAM" id="MobiDB-lite"/>
    </source>
</evidence>
<evidence type="ECO:0000313" key="2">
    <source>
        <dbReference type="EMBL" id="RSH90565.1"/>
    </source>
</evidence>
<keyword evidence="3" id="KW-1185">Reference proteome</keyword>
<organism evidence="2 3">
    <name type="scientific">Saitozyma podzolica</name>
    <dbReference type="NCBI Taxonomy" id="1890683"/>
    <lineage>
        <taxon>Eukaryota</taxon>
        <taxon>Fungi</taxon>
        <taxon>Dikarya</taxon>
        <taxon>Basidiomycota</taxon>
        <taxon>Agaricomycotina</taxon>
        <taxon>Tremellomycetes</taxon>
        <taxon>Tremellales</taxon>
        <taxon>Trimorphomycetaceae</taxon>
        <taxon>Saitozyma</taxon>
    </lineage>
</organism>
<evidence type="ECO:0000313" key="3">
    <source>
        <dbReference type="Proteomes" id="UP000279259"/>
    </source>
</evidence>
<dbReference type="AlphaFoldDB" id="A0A427YHE6"/>
<feature type="region of interest" description="Disordered" evidence="1">
    <location>
        <begin position="248"/>
        <end position="267"/>
    </location>
</feature>
<name>A0A427YHE6_9TREE</name>
<feature type="region of interest" description="Disordered" evidence="1">
    <location>
        <begin position="28"/>
        <end position="48"/>
    </location>
</feature>
<comment type="caution">
    <text evidence="2">The sequence shown here is derived from an EMBL/GenBank/DDBJ whole genome shotgun (WGS) entry which is preliminary data.</text>
</comment>
<accession>A0A427YHE6</accession>
<dbReference type="EMBL" id="RSCD01000010">
    <property type="protein sequence ID" value="RSH90565.1"/>
    <property type="molecule type" value="Genomic_DNA"/>
</dbReference>
<dbReference type="Proteomes" id="UP000279259">
    <property type="component" value="Unassembled WGS sequence"/>
</dbReference>
<dbReference type="OrthoDB" id="10347640at2759"/>
<sequence>MEAFEFEGGSVHLQLYVPATLEVPVESECSGEVPSESDPNAEDERSSDIPINMADVVHLRMTLSFQVDQDWLYRPYDGDVVFVASEVAATTDYVEDEDGDSNPTGVAVADEVRLDSLCRLDNHTTPLELMYNPNIGDYEDMDGGRFRWTSTFQPLTADSPFVRSCPKTAGDILKSLIDFTATVGGCFSLRGVEYPSKATLEASVYHDYEPSVAVVWRYRSKDEGTAPDEPTLDVRYQEQPRDDYDAAKGAEDVPQSVRESLQEPVQEPVRELALQEAAGGSVDPEEFPEAVVPVLLRFLRKQDIWTYQGREESG</sequence>
<proteinExistence type="predicted"/>
<reference evidence="2 3" key="1">
    <citation type="submission" date="2018-11" db="EMBL/GenBank/DDBJ databases">
        <title>Genome sequence of Saitozyma podzolica DSM 27192.</title>
        <authorList>
            <person name="Aliyu H."/>
            <person name="Gorte O."/>
            <person name="Ochsenreither K."/>
        </authorList>
    </citation>
    <scope>NUCLEOTIDE SEQUENCE [LARGE SCALE GENOMIC DNA]</scope>
    <source>
        <strain evidence="2 3">DSM 27192</strain>
    </source>
</reference>
<gene>
    <name evidence="2" type="ORF">EHS25_001170</name>
</gene>